<evidence type="ECO:0000313" key="7">
    <source>
        <dbReference type="EMBL" id="ODN29838.1"/>
    </source>
</evidence>
<dbReference type="AlphaFoldDB" id="A0A1E3G2G4"/>
<dbReference type="GO" id="GO:0008767">
    <property type="term" value="F:UDP-galactopyranose mutase activity"/>
    <property type="evidence" value="ECO:0007669"/>
    <property type="project" value="InterPro"/>
</dbReference>
<dbReference type="GO" id="GO:0050660">
    <property type="term" value="F:flavin adenine dinucleotide binding"/>
    <property type="evidence" value="ECO:0007669"/>
    <property type="project" value="TreeGrafter"/>
</dbReference>
<reference evidence="8" key="1">
    <citation type="submission" date="2016-04" db="EMBL/GenBank/DDBJ databases">
        <title>The genome sequence project of a novel Fervidobacterium isolate from a hot spring in Thailand.</title>
        <authorList>
            <person name="Gonzalez J.M."/>
            <person name="Cuecas A."/>
            <person name="Kanoksilapatham W."/>
        </authorList>
    </citation>
    <scope>NUCLEOTIDE SEQUENCE [LARGE SCALE GENOMIC DNA]</scope>
    <source>
        <strain evidence="8">FC2004</strain>
    </source>
</reference>
<dbReference type="PANTHER" id="PTHR21197:SF0">
    <property type="entry name" value="UDP-GALACTOPYRANOSE MUTASE"/>
    <property type="match status" value="1"/>
</dbReference>
<dbReference type="Proteomes" id="UP000094570">
    <property type="component" value="Unassembled WGS sequence"/>
</dbReference>
<gene>
    <name evidence="7" type="ORF">A4H02_08490</name>
</gene>
<evidence type="ECO:0000256" key="3">
    <source>
        <dbReference type="ARBA" id="ARBA00022630"/>
    </source>
</evidence>
<comment type="similarity">
    <text evidence="2">Belongs to the UDP-galactopyranose/dTDP-fucopyranose mutase family.</text>
</comment>
<dbReference type="RefSeq" id="WP_069293754.1">
    <property type="nucleotide sequence ID" value="NZ_CP140110.1"/>
</dbReference>
<dbReference type="STRING" id="1008305.A4H02_08490"/>
<dbReference type="NCBIfam" id="TIGR00031">
    <property type="entry name" value="UDP-GALP_mutase"/>
    <property type="match status" value="1"/>
</dbReference>
<dbReference type="GO" id="GO:0005829">
    <property type="term" value="C:cytosol"/>
    <property type="evidence" value="ECO:0007669"/>
    <property type="project" value="TreeGrafter"/>
</dbReference>
<dbReference type="OrthoDB" id="9769600at2"/>
<comment type="cofactor">
    <cofactor evidence="1">
        <name>FAD</name>
        <dbReference type="ChEBI" id="CHEBI:57692"/>
    </cofactor>
</comment>
<dbReference type="InterPro" id="IPR015899">
    <property type="entry name" value="UDP-GalPyranose_mutase_C"/>
</dbReference>
<dbReference type="SUPFAM" id="SSF54373">
    <property type="entry name" value="FAD-linked reductases, C-terminal domain"/>
    <property type="match status" value="1"/>
</dbReference>
<dbReference type="Pfam" id="PF03275">
    <property type="entry name" value="GLF"/>
    <property type="match status" value="1"/>
</dbReference>
<protein>
    <submittedName>
        <fullName evidence="7">UDP-galactopyranose mutase</fullName>
    </submittedName>
</protein>
<dbReference type="Pfam" id="PF13450">
    <property type="entry name" value="NAD_binding_8"/>
    <property type="match status" value="1"/>
</dbReference>
<evidence type="ECO:0000256" key="5">
    <source>
        <dbReference type="ARBA" id="ARBA00023235"/>
    </source>
</evidence>
<dbReference type="InterPro" id="IPR004379">
    <property type="entry name" value="UDP-GALP_mutase"/>
</dbReference>
<dbReference type="EMBL" id="LWAF01000017">
    <property type="protein sequence ID" value="ODN29838.1"/>
    <property type="molecule type" value="Genomic_DNA"/>
</dbReference>
<keyword evidence="3" id="KW-0285">Flavoprotein</keyword>
<keyword evidence="5" id="KW-0413">Isomerase</keyword>
<organism evidence="7 8">
    <name type="scientific">Fervidobacterium thailandense</name>
    <dbReference type="NCBI Taxonomy" id="1008305"/>
    <lineage>
        <taxon>Bacteria</taxon>
        <taxon>Thermotogati</taxon>
        <taxon>Thermotogota</taxon>
        <taxon>Thermotogae</taxon>
        <taxon>Thermotogales</taxon>
        <taxon>Fervidobacteriaceae</taxon>
        <taxon>Fervidobacterium</taxon>
    </lineage>
</organism>
<evidence type="ECO:0000313" key="8">
    <source>
        <dbReference type="Proteomes" id="UP000094570"/>
    </source>
</evidence>
<dbReference type="SUPFAM" id="SSF51971">
    <property type="entry name" value="Nucleotide-binding domain"/>
    <property type="match status" value="1"/>
</dbReference>
<comment type="caution">
    <text evidence="7">The sequence shown here is derived from an EMBL/GenBank/DDBJ whole genome shotgun (WGS) entry which is preliminary data.</text>
</comment>
<evidence type="ECO:0000256" key="4">
    <source>
        <dbReference type="ARBA" id="ARBA00022827"/>
    </source>
</evidence>
<sequence length="373" mass="44252">MFDAIVVGAGLSGSTAARILAEAGYKVLVIERQKHVAGHCHDYKDNNGITVHTYGPHIFHTNNRKVWEFVCRFTEFYFYQHRVLSYVEGRFVPFPINRDTLVEIFGINIATYEVEEFLEKEVKKSKFNVPPRNFRDVVVSQVGERLYELFFKNYTKKQWGREPEELAPDVARRIPVRTNRDGRYFSDKYQGIPAEGYTKMVEKILNHPNIVLMLGIDYFEVRDLFKPKLTVYTGELDKFFDYVYGKLEYRSLKLELRTLEQEFYQPVSVVNYPNDYDWTRVTEYKHFLNEKSERTTICYEYPIEEGEPFYVVMTQDNLVKREKYLKEVEKLEKTGEFLFIGRLAEYKYYNMDQAIEAALEKITKYLTNSLRSD</sequence>
<evidence type="ECO:0000256" key="1">
    <source>
        <dbReference type="ARBA" id="ARBA00001974"/>
    </source>
</evidence>
<keyword evidence="4" id="KW-0274">FAD</keyword>
<evidence type="ECO:0000259" key="6">
    <source>
        <dbReference type="Pfam" id="PF03275"/>
    </source>
</evidence>
<keyword evidence="8" id="KW-1185">Reference proteome</keyword>
<evidence type="ECO:0000256" key="2">
    <source>
        <dbReference type="ARBA" id="ARBA00009321"/>
    </source>
</evidence>
<name>A0A1E3G2G4_9BACT</name>
<dbReference type="PANTHER" id="PTHR21197">
    <property type="entry name" value="UDP-GALACTOPYRANOSE MUTASE"/>
    <property type="match status" value="1"/>
</dbReference>
<dbReference type="Gene3D" id="3.40.50.720">
    <property type="entry name" value="NAD(P)-binding Rossmann-like Domain"/>
    <property type="match status" value="3"/>
</dbReference>
<feature type="domain" description="UDP-galactopyranose mutase C-terminal" evidence="6">
    <location>
        <begin position="150"/>
        <end position="348"/>
    </location>
</feature>
<accession>A0A1E3G2G4</accession>
<proteinExistence type="inferred from homology"/>